<keyword evidence="1" id="KW-1133">Transmembrane helix</keyword>
<reference evidence="2 3" key="1">
    <citation type="submission" date="2023-06" db="EMBL/GenBank/DDBJ databases">
        <title>Rock-solubilizing bacteria, Microbacterium invictum, promotes re-establishment of vegetation in rocky wasteland by accelerating rock bio-weathering and reshaping soil bacterial community.</title>
        <authorList>
            <person name="Liu C."/>
        </authorList>
    </citation>
    <scope>NUCLEOTIDE SEQUENCE [LARGE SCALE GENOMIC DNA]</scope>
    <source>
        <strain evidence="2 3">X-18</strain>
    </source>
</reference>
<feature type="transmembrane region" description="Helical" evidence="1">
    <location>
        <begin position="44"/>
        <end position="67"/>
    </location>
</feature>
<gene>
    <name evidence="2" type="ORF">T9R20_03605</name>
</gene>
<accession>A0ABZ0VEW7</accession>
<evidence type="ECO:0000313" key="3">
    <source>
        <dbReference type="Proteomes" id="UP001324533"/>
    </source>
</evidence>
<evidence type="ECO:0008006" key="4">
    <source>
        <dbReference type="Google" id="ProtNLM"/>
    </source>
</evidence>
<keyword evidence="3" id="KW-1185">Reference proteome</keyword>
<name>A0ABZ0VEW7_9MICO</name>
<keyword evidence="1" id="KW-0472">Membrane</keyword>
<dbReference type="RefSeq" id="WP_322411177.1">
    <property type="nucleotide sequence ID" value="NZ_CP139779.1"/>
</dbReference>
<protein>
    <recommendedName>
        <fullName evidence="4">DUF5667 domain-containing protein</fullName>
    </recommendedName>
</protein>
<proteinExistence type="predicted"/>
<sequence>MTDQGDSSELAALRDRVRALENENSALAAAAKPVRAAEGSRWRAVASALLIVVASLLLPVTIVAAWARIQLVDEDAFVQTLAPLVDDPAVQQLIIDETLDAIGEQVDFEALTADVFEGIADLGLPPRAEAALGVLQAPAASGLESLVAGAVTTVVESDAFSDVWATATRAAHRALTVSATSDGGGVVVRTDDGVGIQLGAVVERVQQVLSTGMSRSPS</sequence>
<evidence type="ECO:0000256" key="1">
    <source>
        <dbReference type="SAM" id="Phobius"/>
    </source>
</evidence>
<dbReference type="Proteomes" id="UP001324533">
    <property type="component" value="Chromosome"/>
</dbReference>
<organism evidence="2 3">
    <name type="scientific">Microbacterium invictum</name>
    <dbReference type="NCBI Taxonomy" id="515415"/>
    <lineage>
        <taxon>Bacteria</taxon>
        <taxon>Bacillati</taxon>
        <taxon>Actinomycetota</taxon>
        <taxon>Actinomycetes</taxon>
        <taxon>Micrococcales</taxon>
        <taxon>Microbacteriaceae</taxon>
        <taxon>Microbacterium</taxon>
    </lineage>
</organism>
<keyword evidence="1" id="KW-0812">Transmembrane</keyword>
<evidence type="ECO:0000313" key="2">
    <source>
        <dbReference type="EMBL" id="WQB71060.1"/>
    </source>
</evidence>
<dbReference type="EMBL" id="CP139779">
    <property type="protein sequence ID" value="WQB71060.1"/>
    <property type="molecule type" value="Genomic_DNA"/>
</dbReference>